<dbReference type="EMBL" id="CAJVPT010016984">
    <property type="protein sequence ID" value="CAG8622867.1"/>
    <property type="molecule type" value="Genomic_DNA"/>
</dbReference>
<keyword evidence="2" id="KW-1185">Reference proteome</keyword>
<reference evidence="1" key="1">
    <citation type="submission" date="2021-06" db="EMBL/GenBank/DDBJ databases">
        <authorList>
            <person name="Kallberg Y."/>
            <person name="Tangrot J."/>
            <person name="Rosling A."/>
        </authorList>
    </citation>
    <scope>NUCLEOTIDE SEQUENCE</scope>
    <source>
        <strain evidence="1">CL356</strain>
    </source>
</reference>
<proteinExistence type="predicted"/>
<dbReference type="Proteomes" id="UP000789525">
    <property type="component" value="Unassembled WGS sequence"/>
</dbReference>
<organism evidence="1 2">
    <name type="scientific">Acaulospora colombiana</name>
    <dbReference type="NCBI Taxonomy" id="27376"/>
    <lineage>
        <taxon>Eukaryota</taxon>
        <taxon>Fungi</taxon>
        <taxon>Fungi incertae sedis</taxon>
        <taxon>Mucoromycota</taxon>
        <taxon>Glomeromycotina</taxon>
        <taxon>Glomeromycetes</taxon>
        <taxon>Diversisporales</taxon>
        <taxon>Acaulosporaceae</taxon>
        <taxon>Acaulospora</taxon>
    </lineage>
</organism>
<feature type="non-terminal residue" evidence="1">
    <location>
        <position position="1"/>
    </location>
</feature>
<gene>
    <name evidence="1" type="ORF">ACOLOM_LOCUS7390</name>
</gene>
<sequence>KLDSYRKTSYPKKETFEAGKLSIAQGHRDLGVDIMLQSLALHEQSYGFLHPATAKCYAALAMYFYHNEDLEVAIDFQKKAVVVLERTCGVDSVDSVHSYLHLGLFENAIGNTELALRHMRHAMYYWEFPVPIVDSGTVCCGLELYSVPKRQFKKCDMQCGAYAFGTSCKRLRSICFDARIIIS</sequence>
<evidence type="ECO:0000313" key="1">
    <source>
        <dbReference type="EMBL" id="CAG8622867.1"/>
    </source>
</evidence>
<accession>A0ACA9N2Y6</accession>
<protein>
    <submittedName>
        <fullName evidence="1">12932_t:CDS:1</fullName>
    </submittedName>
</protein>
<name>A0ACA9N2Y6_9GLOM</name>
<evidence type="ECO:0000313" key="2">
    <source>
        <dbReference type="Proteomes" id="UP000789525"/>
    </source>
</evidence>
<comment type="caution">
    <text evidence="1">The sequence shown here is derived from an EMBL/GenBank/DDBJ whole genome shotgun (WGS) entry which is preliminary data.</text>
</comment>